<evidence type="ECO:0000313" key="2">
    <source>
        <dbReference type="EMBL" id="OXA65074.1"/>
    </source>
</evidence>
<accession>A0A226F6J5</accession>
<name>A0A226F6J5_FOLCA</name>
<dbReference type="EMBL" id="LNIX01000001">
    <property type="protein sequence ID" value="OXA65074.1"/>
    <property type="molecule type" value="Genomic_DNA"/>
</dbReference>
<dbReference type="Proteomes" id="UP000198287">
    <property type="component" value="Unassembled WGS sequence"/>
</dbReference>
<feature type="compositionally biased region" description="Pro residues" evidence="1">
    <location>
        <begin position="120"/>
        <end position="129"/>
    </location>
</feature>
<evidence type="ECO:0000256" key="1">
    <source>
        <dbReference type="SAM" id="MobiDB-lite"/>
    </source>
</evidence>
<proteinExistence type="predicted"/>
<evidence type="ECO:0000313" key="3">
    <source>
        <dbReference type="Proteomes" id="UP000198287"/>
    </source>
</evidence>
<comment type="caution">
    <text evidence="2">The sequence shown here is derived from an EMBL/GenBank/DDBJ whole genome shotgun (WGS) entry which is preliminary data.</text>
</comment>
<sequence length="229" mass="25962">MCRNEIQDLIRFSYDWGIPFLFPWDCCYSNQRTFTLELLHPTNTFTKVLKLFSATKLGLTTKRRQRVLLQLLPDEELHPYFQTAPHPFTTSTLTPTPTLSTASRIKFGWLLLLALQGEASPPPAEPPSPTALSGREREREPPSTLSLHPHVDDKISKKMQERTLEIISTSPTRRRTTRRNNNYEECIQGREVKVICEMGLSGVRVGLDHHEGWASSSSCLGNSPGSTEQ</sequence>
<keyword evidence="3" id="KW-1185">Reference proteome</keyword>
<reference evidence="2 3" key="1">
    <citation type="submission" date="2015-12" db="EMBL/GenBank/DDBJ databases">
        <title>The genome of Folsomia candida.</title>
        <authorList>
            <person name="Faddeeva A."/>
            <person name="Derks M.F."/>
            <person name="Anvar Y."/>
            <person name="Smit S."/>
            <person name="Van Straalen N."/>
            <person name="Roelofs D."/>
        </authorList>
    </citation>
    <scope>NUCLEOTIDE SEQUENCE [LARGE SCALE GENOMIC DNA]</scope>
    <source>
        <strain evidence="2 3">VU population</strain>
        <tissue evidence="2">Whole body</tissue>
    </source>
</reference>
<gene>
    <name evidence="2" type="ORF">Fcan01_02256</name>
</gene>
<protein>
    <submittedName>
        <fullName evidence="2">Uncharacterized protein</fullName>
    </submittedName>
</protein>
<dbReference type="AlphaFoldDB" id="A0A226F6J5"/>
<feature type="region of interest" description="Disordered" evidence="1">
    <location>
        <begin position="118"/>
        <end position="154"/>
    </location>
</feature>
<organism evidence="2 3">
    <name type="scientific">Folsomia candida</name>
    <name type="common">Springtail</name>
    <dbReference type="NCBI Taxonomy" id="158441"/>
    <lineage>
        <taxon>Eukaryota</taxon>
        <taxon>Metazoa</taxon>
        <taxon>Ecdysozoa</taxon>
        <taxon>Arthropoda</taxon>
        <taxon>Hexapoda</taxon>
        <taxon>Collembola</taxon>
        <taxon>Entomobryomorpha</taxon>
        <taxon>Isotomoidea</taxon>
        <taxon>Isotomidae</taxon>
        <taxon>Proisotominae</taxon>
        <taxon>Folsomia</taxon>
    </lineage>
</organism>